<dbReference type="Pfam" id="PF14525">
    <property type="entry name" value="AraC_binding_2"/>
    <property type="match status" value="1"/>
</dbReference>
<dbReference type="GO" id="GO:0003700">
    <property type="term" value="F:DNA-binding transcription factor activity"/>
    <property type="evidence" value="ECO:0007669"/>
    <property type="project" value="InterPro"/>
</dbReference>
<proteinExistence type="predicted"/>
<dbReference type="RefSeq" id="WP_179589064.1">
    <property type="nucleotide sequence ID" value="NZ_JACBYR010000002.1"/>
</dbReference>
<dbReference type="SMART" id="SM00342">
    <property type="entry name" value="HTH_ARAC"/>
    <property type="match status" value="1"/>
</dbReference>
<dbReference type="PROSITE" id="PS01124">
    <property type="entry name" value="HTH_ARAC_FAMILY_2"/>
    <property type="match status" value="1"/>
</dbReference>
<keyword evidence="2 5" id="KW-0238">DNA-binding</keyword>
<evidence type="ECO:0000313" key="5">
    <source>
        <dbReference type="EMBL" id="NYE85047.1"/>
    </source>
</evidence>
<dbReference type="AlphaFoldDB" id="A0A7Y9IXR7"/>
<dbReference type="GO" id="GO:0043565">
    <property type="term" value="F:sequence-specific DNA binding"/>
    <property type="evidence" value="ECO:0007669"/>
    <property type="project" value="InterPro"/>
</dbReference>
<dbReference type="SUPFAM" id="SSF46689">
    <property type="entry name" value="Homeodomain-like"/>
    <property type="match status" value="1"/>
</dbReference>
<dbReference type="Gene3D" id="1.10.10.60">
    <property type="entry name" value="Homeodomain-like"/>
    <property type="match status" value="1"/>
</dbReference>
<evidence type="ECO:0000256" key="2">
    <source>
        <dbReference type="ARBA" id="ARBA00023125"/>
    </source>
</evidence>
<keyword evidence="1" id="KW-0805">Transcription regulation</keyword>
<evidence type="ECO:0000256" key="1">
    <source>
        <dbReference type="ARBA" id="ARBA00023015"/>
    </source>
</evidence>
<sequence length="360" mass="38896">MAELRPPDTIPSNHFHTAAVGSGDDAFWAWRDAVSPLFDVALPSPDAVDTFAAEVRSYHPGPILFASVAASAQHFRRSPGTIARNGINHYLVQLYRQGGFHGDANGRSVAVGPGDVSVLDMALPLQTRAQTFENISLVIPRRMLAPLLASPDAVHGTVLRANSGAGALLRDHLTTLYTQAPDLRADEADALMQGTVALMGACIGPTADAREMAADDIRAATLVGIKGFIEGNLGAPSLNAERVCGRFGVSRPTLYRLFEPYGGFMRYIQERRLRRCFTELTSPHASGQRIADIAQRWGFGNEATFSRAFRRQFDVSPRELRHAAARSGGRPGHAPSHLGGASRWNTDSLIESWLMSLGDS</sequence>
<organism evidence="5 6">
    <name type="scientific">Pigmentiphaga litoralis</name>
    <dbReference type="NCBI Taxonomy" id="516702"/>
    <lineage>
        <taxon>Bacteria</taxon>
        <taxon>Pseudomonadati</taxon>
        <taxon>Pseudomonadota</taxon>
        <taxon>Betaproteobacteria</taxon>
        <taxon>Burkholderiales</taxon>
        <taxon>Alcaligenaceae</taxon>
        <taxon>Pigmentiphaga</taxon>
    </lineage>
</organism>
<dbReference type="InterPro" id="IPR050204">
    <property type="entry name" value="AraC_XylS_family_regulators"/>
</dbReference>
<dbReference type="PANTHER" id="PTHR46796:SF6">
    <property type="entry name" value="ARAC SUBFAMILY"/>
    <property type="match status" value="1"/>
</dbReference>
<evidence type="ECO:0000313" key="6">
    <source>
        <dbReference type="Proteomes" id="UP000542125"/>
    </source>
</evidence>
<keyword evidence="6" id="KW-1185">Reference proteome</keyword>
<dbReference type="InterPro" id="IPR018060">
    <property type="entry name" value="HTH_AraC"/>
</dbReference>
<accession>A0A7Y9IXR7</accession>
<keyword evidence="3" id="KW-0804">Transcription</keyword>
<dbReference type="InterPro" id="IPR009057">
    <property type="entry name" value="Homeodomain-like_sf"/>
</dbReference>
<evidence type="ECO:0000256" key="3">
    <source>
        <dbReference type="ARBA" id="ARBA00023163"/>
    </source>
</evidence>
<feature type="domain" description="HTH araC/xylS-type" evidence="4">
    <location>
        <begin position="223"/>
        <end position="323"/>
    </location>
</feature>
<dbReference type="Pfam" id="PF12833">
    <property type="entry name" value="HTH_18"/>
    <property type="match status" value="1"/>
</dbReference>
<dbReference type="PRINTS" id="PR00032">
    <property type="entry name" value="HTHARAC"/>
</dbReference>
<dbReference type="PANTHER" id="PTHR46796">
    <property type="entry name" value="HTH-TYPE TRANSCRIPTIONAL ACTIVATOR RHAS-RELATED"/>
    <property type="match status" value="1"/>
</dbReference>
<dbReference type="EMBL" id="JACBYR010000002">
    <property type="protein sequence ID" value="NYE85047.1"/>
    <property type="molecule type" value="Genomic_DNA"/>
</dbReference>
<dbReference type="InterPro" id="IPR035418">
    <property type="entry name" value="AraC-bd_2"/>
</dbReference>
<protein>
    <submittedName>
        <fullName evidence="5">AraC-like DNA-binding protein</fullName>
    </submittedName>
</protein>
<name>A0A7Y9IXR7_9BURK</name>
<dbReference type="InterPro" id="IPR020449">
    <property type="entry name" value="Tscrpt_reg_AraC-type_HTH"/>
</dbReference>
<comment type="caution">
    <text evidence="5">The sequence shown here is derived from an EMBL/GenBank/DDBJ whole genome shotgun (WGS) entry which is preliminary data.</text>
</comment>
<dbReference type="Proteomes" id="UP000542125">
    <property type="component" value="Unassembled WGS sequence"/>
</dbReference>
<gene>
    <name evidence="5" type="ORF">FHW18_004354</name>
</gene>
<evidence type="ECO:0000259" key="4">
    <source>
        <dbReference type="PROSITE" id="PS01124"/>
    </source>
</evidence>
<reference evidence="5 6" key="1">
    <citation type="submission" date="2020-07" db="EMBL/GenBank/DDBJ databases">
        <title>Genomic Encyclopedia of Type Strains, Phase IV (KMG-V): Genome sequencing to study the core and pangenomes of soil and plant-associated prokaryotes.</title>
        <authorList>
            <person name="Whitman W."/>
        </authorList>
    </citation>
    <scope>NUCLEOTIDE SEQUENCE [LARGE SCALE GENOMIC DNA]</scope>
    <source>
        <strain evidence="5 6">SAS40</strain>
    </source>
</reference>